<dbReference type="GO" id="GO:0003677">
    <property type="term" value="F:DNA binding"/>
    <property type="evidence" value="ECO:0007669"/>
    <property type="project" value="InterPro"/>
</dbReference>
<evidence type="ECO:0008006" key="4">
    <source>
        <dbReference type="Google" id="ProtNLM"/>
    </source>
</evidence>
<dbReference type="SUPFAM" id="SSF47413">
    <property type="entry name" value="lambda repressor-like DNA-binding domains"/>
    <property type="match status" value="1"/>
</dbReference>
<dbReference type="EMBL" id="UATH01000001">
    <property type="protein sequence ID" value="SPY09124.1"/>
    <property type="molecule type" value="Genomic_DNA"/>
</dbReference>
<accession>A0A2X1WKI7</accession>
<evidence type="ECO:0000313" key="3">
    <source>
        <dbReference type="Proteomes" id="UP000250242"/>
    </source>
</evidence>
<name>A0A2X1WKI7_9BURK</name>
<dbReference type="Proteomes" id="UP000250242">
    <property type="component" value="Unassembled WGS sequence"/>
</dbReference>
<reference evidence="2 3" key="1">
    <citation type="submission" date="2018-06" db="EMBL/GenBank/DDBJ databases">
        <authorList>
            <consortium name="Pathogen Informatics"/>
            <person name="Doyle S."/>
        </authorList>
    </citation>
    <scope>NUCLEOTIDE SEQUENCE [LARGE SCALE GENOMIC DNA]</scope>
    <source>
        <strain evidence="2 3">NCTC11009</strain>
    </source>
</reference>
<evidence type="ECO:0000256" key="1">
    <source>
        <dbReference type="SAM" id="Phobius"/>
    </source>
</evidence>
<dbReference type="AlphaFoldDB" id="A0A2X1WKI7"/>
<feature type="transmembrane region" description="Helical" evidence="1">
    <location>
        <begin position="20"/>
        <end position="38"/>
    </location>
</feature>
<keyword evidence="1" id="KW-1133">Transmembrane helix</keyword>
<dbReference type="InterPro" id="IPR010982">
    <property type="entry name" value="Lambda_DNA-bd_dom_sf"/>
</dbReference>
<protein>
    <recommendedName>
        <fullName evidence="4">DNA-binding protein</fullName>
    </recommendedName>
</protein>
<organism evidence="2 3">
    <name type="scientific">Oligella urethralis</name>
    <dbReference type="NCBI Taxonomy" id="90245"/>
    <lineage>
        <taxon>Bacteria</taxon>
        <taxon>Pseudomonadati</taxon>
        <taxon>Pseudomonadota</taxon>
        <taxon>Betaproteobacteria</taxon>
        <taxon>Burkholderiales</taxon>
        <taxon>Alcaligenaceae</taxon>
        <taxon>Oligella</taxon>
    </lineage>
</organism>
<evidence type="ECO:0000313" key="2">
    <source>
        <dbReference type="EMBL" id="SPY09124.1"/>
    </source>
</evidence>
<dbReference type="Gene3D" id="1.10.260.40">
    <property type="entry name" value="lambda repressor-like DNA-binding domains"/>
    <property type="match status" value="1"/>
</dbReference>
<proteinExistence type="predicted"/>
<sequence length="68" mass="7786">MKPMKTDQHNDSNLIDLLGGTAAVANIFNISMASVSAWRKSGIPKARMMYLELKYKNIIRKFREQNND</sequence>
<keyword evidence="1" id="KW-0472">Membrane</keyword>
<gene>
    <name evidence="2" type="ORF">NCTC11009_02377</name>
</gene>
<keyword evidence="1" id="KW-0812">Transmembrane</keyword>